<dbReference type="PATRIC" id="fig|1395125.3.peg.628"/>
<gene>
    <name evidence="1" type="ORF">HMPREF9145_0041</name>
</gene>
<name>U2KTZ6_9BACT</name>
<accession>U2KTZ6</accession>
<evidence type="ECO:0000313" key="1">
    <source>
        <dbReference type="EMBL" id="ERK01947.1"/>
    </source>
</evidence>
<evidence type="ECO:0000313" key="2">
    <source>
        <dbReference type="Proteomes" id="UP000017023"/>
    </source>
</evidence>
<sequence>MPCFNGTKGETRIKRHDEMIYNVGLMYWDNRINQMTLRVNMIFFCLLFLYRE</sequence>
<organism evidence="1 2">
    <name type="scientific">Segatella salivae F0493</name>
    <dbReference type="NCBI Taxonomy" id="1395125"/>
    <lineage>
        <taxon>Bacteria</taxon>
        <taxon>Pseudomonadati</taxon>
        <taxon>Bacteroidota</taxon>
        <taxon>Bacteroidia</taxon>
        <taxon>Bacteroidales</taxon>
        <taxon>Prevotellaceae</taxon>
        <taxon>Segatella</taxon>
    </lineage>
</organism>
<comment type="caution">
    <text evidence="1">The sequence shown here is derived from an EMBL/GenBank/DDBJ whole genome shotgun (WGS) entry which is preliminary data.</text>
</comment>
<protein>
    <submittedName>
        <fullName evidence="1">Uncharacterized protein</fullName>
    </submittedName>
</protein>
<dbReference type="Proteomes" id="UP000017023">
    <property type="component" value="Unassembled WGS sequence"/>
</dbReference>
<reference evidence="1 2" key="1">
    <citation type="submission" date="2013-08" db="EMBL/GenBank/DDBJ databases">
        <authorList>
            <person name="Durkin A.S."/>
            <person name="Haft D.R."/>
            <person name="McCorrison J."/>
            <person name="Torralba M."/>
            <person name="Gillis M."/>
            <person name="Haft D.H."/>
            <person name="Methe B."/>
            <person name="Sutton G."/>
            <person name="Nelson K.E."/>
        </authorList>
    </citation>
    <scope>NUCLEOTIDE SEQUENCE [LARGE SCALE GENOMIC DNA]</scope>
    <source>
        <strain evidence="1 2">F0493</strain>
    </source>
</reference>
<dbReference type="AlphaFoldDB" id="U2KTZ6"/>
<dbReference type="EMBL" id="AWGW01000007">
    <property type="protein sequence ID" value="ERK01947.1"/>
    <property type="molecule type" value="Genomic_DNA"/>
</dbReference>
<proteinExistence type="predicted"/>